<sequence length="465" mass="49548">MIVPARPSPARRNRRVALLTCALLVIGLQTGRTASEAAAAPAVYYVDPATGSASNPGTADRPWRTLQEVFASGRTFAAGDTVYLRSGNHGSPVVTGGATGARTIKAAPGATPRMKTLRFASGATRWTVDGVVVSPQEADGTYTTGDLVRFDAGATQNILRNSQVRAASDAAADTWYNNDWVNRSGTAVVVVGSDNQVLDNQIRNVRNGVMAERTSQAGAGATGVVIRGNSINHFWEDAFRCKVSGCLVEYNSAVNSYAVVPPGTENDPPHRDMFQSYRGDGSFTPVSNVVLRGNVFISRTGTRYAKIPFQYNGKYTIQGIGAFDGPYNNWTIENNAVQVEVGLAMGLYGMNNSRIVNNTVVPRSPANDSEIRLTNQKDGTPSNGNIVRNNLARTFNTGAGTNTQHSNNITVGTAYSTYFVNYPAGDLHLKSGSPAIGAGTNRDAPTTDADRKPRSTTFDVGAYEF</sequence>
<reference evidence="3 4" key="1">
    <citation type="submission" date="2020-03" db="EMBL/GenBank/DDBJ databases">
        <title>A novel species.</title>
        <authorList>
            <person name="Gao J."/>
        </authorList>
    </citation>
    <scope>NUCLEOTIDE SEQUENCE [LARGE SCALE GENOMIC DNA]</scope>
    <source>
        <strain evidence="3 4">QMT-12</strain>
    </source>
</reference>
<keyword evidence="2" id="KW-0732">Signal</keyword>
<gene>
    <name evidence="3" type="ORF">HA039_02005</name>
</gene>
<name>A0A6G9GSR1_9ACTN</name>
<feature type="chain" id="PRO_5038961664" description="Right-handed parallel beta-helix repeat-containing protein" evidence="2">
    <location>
        <begin position="35"/>
        <end position="465"/>
    </location>
</feature>
<dbReference type="KEGG" id="slia:HA039_02005"/>
<keyword evidence="4" id="KW-1185">Reference proteome</keyword>
<dbReference type="Proteomes" id="UP000501179">
    <property type="component" value="Chromosome"/>
</dbReference>
<dbReference type="EMBL" id="CP050177">
    <property type="protein sequence ID" value="QIQ01234.1"/>
    <property type="molecule type" value="Genomic_DNA"/>
</dbReference>
<evidence type="ECO:0000256" key="1">
    <source>
        <dbReference type="SAM" id="MobiDB-lite"/>
    </source>
</evidence>
<dbReference type="RefSeq" id="WP_167022838.1">
    <property type="nucleotide sequence ID" value="NZ_CP050177.1"/>
</dbReference>
<evidence type="ECO:0000313" key="3">
    <source>
        <dbReference type="EMBL" id="QIQ01234.1"/>
    </source>
</evidence>
<evidence type="ECO:0008006" key="5">
    <source>
        <dbReference type="Google" id="ProtNLM"/>
    </source>
</evidence>
<feature type="region of interest" description="Disordered" evidence="1">
    <location>
        <begin position="433"/>
        <end position="465"/>
    </location>
</feature>
<dbReference type="AlphaFoldDB" id="A0A6G9GSR1"/>
<accession>A0A6G9GSR1</accession>
<dbReference type="InterPro" id="IPR012334">
    <property type="entry name" value="Pectin_lyas_fold"/>
</dbReference>
<feature type="signal peptide" evidence="2">
    <location>
        <begin position="1"/>
        <end position="34"/>
    </location>
</feature>
<evidence type="ECO:0000313" key="4">
    <source>
        <dbReference type="Proteomes" id="UP000501179"/>
    </source>
</evidence>
<dbReference type="InterPro" id="IPR011050">
    <property type="entry name" value="Pectin_lyase_fold/virulence"/>
</dbReference>
<dbReference type="Gene3D" id="2.160.20.10">
    <property type="entry name" value="Single-stranded right-handed beta-helix, Pectin lyase-like"/>
    <property type="match status" value="1"/>
</dbReference>
<dbReference type="NCBIfam" id="NF041518">
    <property type="entry name" value="choice_anch_Q"/>
    <property type="match status" value="1"/>
</dbReference>
<dbReference type="SUPFAM" id="SSF51126">
    <property type="entry name" value="Pectin lyase-like"/>
    <property type="match status" value="1"/>
</dbReference>
<evidence type="ECO:0000256" key="2">
    <source>
        <dbReference type="SAM" id="SignalP"/>
    </source>
</evidence>
<proteinExistence type="predicted"/>
<protein>
    <recommendedName>
        <fullName evidence="5">Right-handed parallel beta-helix repeat-containing protein</fullName>
    </recommendedName>
</protein>
<dbReference type="InterPro" id="IPR059226">
    <property type="entry name" value="Choice_anch_Q_dom"/>
</dbReference>
<organism evidence="3 4">
    <name type="scientific">Streptomyces liangshanensis</name>
    <dbReference type="NCBI Taxonomy" id="2717324"/>
    <lineage>
        <taxon>Bacteria</taxon>
        <taxon>Bacillati</taxon>
        <taxon>Actinomycetota</taxon>
        <taxon>Actinomycetes</taxon>
        <taxon>Kitasatosporales</taxon>
        <taxon>Streptomycetaceae</taxon>
        <taxon>Streptomyces</taxon>
    </lineage>
</organism>